<evidence type="ECO:0000313" key="15">
    <source>
        <dbReference type="Proteomes" id="UP000310636"/>
    </source>
</evidence>
<dbReference type="RefSeq" id="WP_136370489.1">
    <property type="nucleotide sequence ID" value="NZ_SSOB01000016.1"/>
</dbReference>
<dbReference type="InterPro" id="IPR027387">
    <property type="entry name" value="Cytb/b6-like_sf"/>
</dbReference>
<dbReference type="Proteomes" id="UP000310636">
    <property type="component" value="Unassembled WGS sequence"/>
</dbReference>
<dbReference type="InterPro" id="IPR051811">
    <property type="entry name" value="Cytochrome_c550/c551-like"/>
</dbReference>
<evidence type="ECO:0000256" key="11">
    <source>
        <dbReference type="SAM" id="Phobius"/>
    </source>
</evidence>
<comment type="caution">
    <text evidence="14">The sequence shown here is derived from an EMBL/GenBank/DDBJ whole genome shotgun (WGS) entry which is preliminary data.</text>
</comment>
<dbReference type="GO" id="GO:0009055">
    <property type="term" value="F:electron transfer activity"/>
    <property type="evidence" value="ECO:0007669"/>
    <property type="project" value="InterPro"/>
</dbReference>
<organism evidence="14 15">
    <name type="scientific">Cohnella fermenti</name>
    <dbReference type="NCBI Taxonomy" id="2565925"/>
    <lineage>
        <taxon>Bacteria</taxon>
        <taxon>Bacillati</taxon>
        <taxon>Bacillota</taxon>
        <taxon>Bacilli</taxon>
        <taxon>Bacillales</taxon>
        <taxon>Paenibacillaceae</taxon>
        <taxon>Cohnella</taxon>
    </lineage>
</organism>
<dbReference type="GO" id="GO:0016020">
    <property type="term" value="C:membrane"/>
    <property type="evidence" value="ECO:0007669"/>
    <property type="project" value="UniProtKB-SubCell"/>
</dbReference>
<evidence type="ECO:0000256" key="5">
    <source>
        <dbReference type="ARBA" id="ARBA00022723"/>
    </source>
</evidence>
<evidence type="ECO:0000256" key="10">
    <source>
        <dbReference type="PROSITE-ProRule" id="PRU00433"/>
    </source>
</evidence>
<dbReference type="PROSITE" id="PS51007">
    <property type="entry name" value="CYTC"/>
    <property type="match status" value="1"/>
</dbReference>
<dbReference type="Gene3D" id="1.20.810.10">
    <property type="entry name" value="Cytochrome Bc1 Complex, Chain C"/>
    <property type="match status" value="1"/>
</dbReference>
<keyword evidence="15" id="KW-1185">Reference proteome</keyword>
<keyword evidence="8 10" id="KW-0408">Iron</keyword>
<dbReference type="InterPro" id="IPR036909">
    <property type="entry name" value="Cyt_c-like_dom_sf"/>
</dbReference>
<dbReference type="InterPro" id="IPR005798">
    <property type="entry name" value="Cyt_b/b6_C"/>
</dbReference>
<evidence type="ECO:0000256" key="1">
    <source>
        <dbReference type="ARBA" id="ARBA00004141"/>
    </source>
</evidence>
<keyword evidence="5 10" id="KW-0479">Metal-binding</keyword>
<dbReference type="AlphaFoldDB" id="A0A4S4BTJ7"/>
<dbReference type="InterPro" id="IPR036150">
    <property type="entry name" value="Cyt_b/b6_C_sf"/>
</dbReference>
<dbReference type="SUPFAM" id="SSF46626">
    <property type="entry name" value="Cytochrome c"/>
    <property type="match status" value="1"/>
</dbReference>
<evidence type="ECO:0000259" key="12">
    <source>
        <dbReference type="PROSITE" id="PS51003"/>
    </source>
</evidence>
<keyword evidence="6" id="KW-0249">Electron transport</keyword>
<dbReference type="PROSITE" id="PS51003">
    <property type="entry name" value="CYTB_CTER"/>
    <property type="match status" value="1"/>
</dbReference>
<protein>
    <submittedName>
        <fullName evidence="14">C-type cytochrome</fullName>
    </submittedName>
</protein>
<gene>
    <name evidence="14" type="ORF">E6C55_14380</name>
</gene>
<feature type="transmembrane region" description="Helical" evidence="11">
    <location>
        <begin position="141"/>
        <end position="162"/>
    </location>
</feature>
<keyword evidence="4 11" id="KW-0812">Transmembrane</keyword>
<keyword evidence="2" id="KW-0813">Transport</keyword>
<reference evidence="14 15" key="1">
    <citation type="submission" date="2019-04" db="EMBL/GenBank/DDBJ databases">
        <title>Cohnella sp. nov. isolated from preserved vegetables.</title>
        <authorList>
            <person name="Lin S.-Y."/>
            <person name="Hung M.-H."/>
            <person name="Young C.-C."/>
        </authorList>
    </citation>
    <scope>NUCLEOTIDE SEQUENCE [LARGE SCALE GENOMIC DNA]</scope>
    <source>
        <strain evidence="14 15">CC-MHH1044</strain>
    </source>
</reference>
<dbReference type="OrthoDB" id="2380469at2"/>
<dbReference type="Gene3D" id="1.10.760.10">
    <property type="entry name" value="Cytochrome c-like domain"/>
    <property type="match status" value="1"/>
</dbReference>
<feature type="domain" description="Cytochrome b/b6 C-terminal region profile" evidence="12">
    <location>
        <begin position="32"/>
        <end position="160"/>
    </location>
</feature>
<comment type="subcellular location">
    <subcellularLocation>
        <location evidence="1">Membrane</location>
        <topology evidence="1">Multi-pass membrane protein</topology>
    </subcellularLocation>
</comment>
<dbReference type="InterPro" id="IPR009056">
    <property type="entry name" value="Cyt_c-like_dom"/>
</dbReference>
<feature type="transmembrane region" description="Helical" evidence="11">
    <location>
        <begin position="107"/>
        <end position="129"/>
    </location>
</feature>
<dbReference type="GO" id="GO:0046872">
    <property type="term" value="F:metal ion binding"/>
    <property type="evidence" value="ECO:0007669"/>
    <property type="project" value="UniProtKB-KW"/>
</dbReference>
<feature type="transmembrane region" description="Helical" evidence="11">
    <location>
        <begin position="46"/>
        <end position="67"/>
    </location>
</feature>
<feature type="domain" description="Cytochrome c" evidence="13">
    <location>
        <begin position="187"/>
        <end position="286"/>
    </location>
</feature>
<evidence type="ECO:0000256" key="8">
    <source>
        <dbReference type="ARBA" id="ARBA00023004"/>
    </source>
</evidence>
<dbReference type="SUPFAM" id="SSF81648">
    <property type="entry name" value="a domain/subunit of cytochrome bc1 complex (Ubiquinol-cytochrome c reductase)"/>
    <property type="match status" value="1"/>
</dbReference>
<evidence type="ECO:0000256" key="3">
    <source>
        <dbReference type="ARBA" id="ARBA00022617"/>
    </source>
</evidence>
<proteinExistence type="predicted"/>
<keyword evidence="3 10" id="KW-0349">Heme</keyword>
<dbReference type="GO" id="GO:0016491">
    <property type="term" value="F:oxidoreductase activity"/>
    <property type="evidence" value="ECO:0007669"/>
    <property type="project" value="InterPro"/>
</dbReference>
<dbReference type="PANTHER" id="PTHR37823">
    <property type="entry name" value="CYTOCHROME C-553-LIKE"/>
    <property type="match status" value="1"/>
</dbReference>
<sequence length="292" mass="32118">MAHGHKSDEKIVYVGDSRIRKTGGDKPVPPDYTSFPGKSEAFIPNFLLKEWMAGVVILVGFLVLTIAEPAPLGYPADPLNGSFIPMPDWYFLFIYQLLKYPYASEDYIVLGTIGIPGLAFGALLLAPFLDTGKERRFYRRPIASSMMIVSLVASIYLTWVSWHHYTGELEKNGVIPEHIERELKSEEQIAAGKGRFVYGKEEVVALVKADDPAFSIMKEAQCIACHGAELEGSNAPSLRGIGDTLSKEELVETITNGKADGAMPSFKDDLTAEQIDQIATWLSEQKAAAAEE</sequence>
<keyword evidence="7 11" id="KW-1133">Transmembrane helix</keyword>
<keyword evidence="9 11" id="KW-0472">Membrane</keyword>
<dbReference type="PANTHER" id="PTHR37823:SF4">
    <property type="entry name" value="MENAQUINOL-CYTOCHROME C REDUCTASE CYTOCHROME B_C SUBUNIT"/>
    <property type="match status" value="1"/>
</dbReference>
<evidence type="ECO:0000313" key="14">
    <source>
        <dbReference type="EMBL" id="THF78393.1"/>
    </source>
</evidence>
<evidence type="ECO:0000256" key="4">
    <source>
        <dbReference type="ARBA" id="ARBA00022692"/>
    </source>
</evidence>
<evidence type="ECO:0000256" key="6">
    <source>
        <dbReference type="ARBA" id="ARBA00022982"/>
    </source>
</evidence>
<dbReference type="Pfam" id="PF13442">
    <property type="entry name" value="Cytochrome_CBB3"/>
    <property type="match status" value="1"/>
</dbReference>
<evidence type="ECO:0000256" key="9">
    <source>
        <dbReference type="ARBA" id="ARBA00023136"/>
    </source>
</evidence>
<accession>A0A4S4BTJ7</accession>
<dbReference type="EMBL" id="SSOB01000016">
    <property type="protein sequence ID" value="THF78393.1"/>
    <property type="molecule type" value="Genomic_DNA"/>
</dbReference>
<evidence type="ECO:0000256" key="2">
    <source>
        <dbReference type="ARBA" id="ARBA00022448"/>
    </source>
</evidence>
<dbReference type="GO" id="GO:0020037">
    <property type="term" value="F:heme binding"/>
    <property type="evidence" value="ECO:0007669"/>
    <property type="project" value="InterPro"/>
</dbReference>
<evidence type="ECO:0000256" key="7">
    <source>
        <dbReference type="ARBA" id="ARBA00022989"/>
    </source>
</evidence>
<name>A0A4S4BTJ7_9BACL</name>
<dbReference type="Pfam" id="PF00032">
    <property type="entry name" value="Cytochrom_B_C"/>
    <property type="match status" value="1"/>
</dbReference>
<evidence type="ECO:0000259" key="13">
    <source>
        <dbReference type="PROSITE" id="PS51007"/>
    </source>
</evidence>